<name>A0A345BWC3_9BACI</name>
<dbReference type="Proteomes" id="UP000252100">
    <property type="component" value="Chromosome"/>
</dbReference>
<dbReference type="AlphaFoldDB" id="A0A345BWC3"/>
<reference evidence="1 2" key="1">
    <citation type="journal article" date="2018" name="J. Microbiol.">
        <title>Salicibibacter kimchii gen. nov., sp. nov., a moderately halophilic and alkalitolerant bacterium in the family Bacillaceae, isolated from kimchi.</title>
        <authorList>
            <person name="Jang J.Y."/>
            <person name="Oh Y.J."/>
            <person name="Lim S.K."/>
            <person name="Park H.K."/>
            <person name="Lee C."/>
            <person name="Kim J.Y."/>
            <person name="Lee M.A."/>
            <person name="Choi H.J."/>
        </authorList>
    </citation>
    <scope>NUCLEOTIDE SEQUENCE [LARGE SCALE GENOMIC DNA]</scope>
    <source>
        <strain evidence="1 2">NKC1-1</strain>
    </source>
</reference>
<proteinExistence type="predicted"/>
<dbReference type="KEGG" id="rue:DT065_03950"/>
<keyword evidence="2" id="KW-1185">Reference proteome</keyword>
<protein>
    <submittedName>
        <fullName evidence="1">Uncharacterized protein</fullName>
    </submittedName>
</protein>
<evidence type="ECO:0000313" key="1">
    <source>
        <dbReference type="EMBL" id="AXF55254.1"/>
    </source>
</evidence>
<sequence>MYQHHGLFKNMPLLSVVYNNFSSNCKLLPLNQERLNVDVGWMTALDRARFLATQEGEPALHY</sequence>
<evidence type="ECO:0000313" key="2">
    <source>
        <dbReference type="Proteomes" id="UP000252100"/>
    </source>
</evidence>
<dbReference type="EMBL" id="CP031092">
    <property type="protein sequence ID" value="AXF55254.1"/>
    <property type="molecule type" value="Genomic_DNA"/>
</dbReference>
<gene>
    <name evidence="1" type="ORF">DT065_03950</name>
</gene>
<accession>A0A345BWC3</accession>
<organism evidence="1 2">
    <name type="scientific">Salicibibacter kimchii</name>
    <dbReference type="NCBI Taxonomy" id="2099786"/>
    <lineage>
        <taxon>Bacteria</taxon>
        <taxon>Bacillati</taxon>
        <taxon>Bacillota</taxon>
        <taxon>Bacilli</taxon>
        <taxon>Bacillales</taxon>
        <taxon>Bacillaceae</taxon>
        <taxon>Salicibibacter</taxon>
    </lineage>
</organism>